<feature type="compositionally biased region" description="Polar residues" evidence="1">
    <location>
        <begin position="34"/>
        <end position="55"/>
    </location>
</feature>
<dbReference type="AlphaFoldDB" id="A0AAV9V7T0"/>
<feature type="region of interest" description="Disordered" evidence="1">
    <location>
        <begin position="475"/>
        <end position="725"/>
    </location>
</feature>
<dbReference type="EMBL" id="JAVHNQ010000002">
    <property type="protein sequence ID" value="KAK6354875.1"/>
    <property type="molecule type" value="Genomic_DNA"/>
</dbReference>
<comment type="caution">
    <text evidence="2">The sequence shown here is derived from an EMBL/GenBank/DDBJ whole genome shotgun (WGS) entry which is preliminary data.</text>
</comment>
<feature type="compositionally biased region" description="Polar residues" evidence="1">
    <location>
        <begin position="684"/>
        <end position="706"/>
    </location>
</feature>
<evidence type="ECO:0000313" key="2">
    <source>
        <dbReference type="EMBL" id="KAK6354875.1"/>
    </source>
</evidence>
<feature type="compositionally biased region" description="Low complexity" evidence="1">
    <location>
        <begin position="382"/>
        <end position="399"/>
    </location>
</feature>
<sequence length="725" mass="81540">MPKQPRQTRLADPNLSYKSVRYGNTPIPVRPFSTEDQSTLSQFGFTPSSLFATASKTRKKTLIPYGSRKRKSWPPDNRNVEEPDELEDAGSARKRRRISRRRNIVDEEEESERDVPVKAEDEEEGTSVKDESEQDDEESWRPPASYAPKRRRRKTISKPTLRSSKKKDRTLTQMYPLRAFSESEYEEEDEEQQDLGEVNQEEPEPEQLQQSDREEGDIKIKNEPESDSETSHEHGGNIRIKQEDEPSPTYQHPEDEKENVLREETAGPTAAPISISSTMSVANSKTPKKPIPNVVPSSYTPPVTPLSPLRHSQLEAIYRSPSVQRLWRMKGMGMPGKAEPSLSPVVERIKKEDDDVPSLDTSTVEPTGKQMPPRRLDFALESSKSTASTGSTSQKASQAPDFMRNKLVPSSQWWEREETLSSNSARVLETILEADSQPEVQVRSSVSVSRTGSPTPKAQRTIKLEEIEDLDVVIPESPVHKRTADKGEKQKASPTGFPRMEPLLRDSSGLHTLATSFLRKESSTFDRVPNSIQEESQKSEKSEVSLRSVDKQLLLESEEHDKASAPQVEERESRKPNIDSDETLDSTLSQTSPKATERTPRPVHRPTSFMSRNNSHIPLLPPSSPPHSHSLAAHNSSTPPNLKDLFSSSPVKEPTSPMTGLGKNSSDLNETLDSPDCPRRPVETHTQWKLRTFGPSQAIPTLSQILPRSMLVDEDDEDDDFDEEL</sequence>
<feature type="compositionally biased region" description="Basic and acidic residues" evidence="1">
    <location>
        <begin position="211"/>
        <end position="244"/>
    </location>
</feature>
<feature type="region of interest" description="Disordered" evidence="1">
    <location>
        <begin position="1"/>
        <end position="300"/>
    </location>
</feature>
<protein>
    <submittedName>
        <fullName evidence="2">Uncharacterized protein</fullName>
    </submittedName>
</protein>
<name>A0AAV9V7T0_9PEZI</name>
<organism evidence="2 3">
    <name type="scientific">Orbilia brochopaga</name>
    <dbReference type="NCBI Taxonomy" id="3140254"/>
    <lineage>
        <taxon>Eukaryota</taxon>
        <taxon>Fungi</taxon>
        <taxon>Dikarya</taxon>
        <taxon>Ascomycota</taxon>
        <taxon>Pezizomycotina</taxon>
        <taxon>Orbiliomycetes</taxon>
        <taxon>Orbiliales</taxon>
        <taxon>Orbiliaceae</taxon>
        <taxon>Orbilia</taxon>
    </lineage>
</organism>
<proteinExistence type="predicted"/>
<feature type="compositionally biased region" description="Basic and acidic residues" evidence="1">
    <location>
        <begin position="557"/>
        <end position="578"/>
    </location>
</feature>
<feature type="compositionally biased region" description="Basic and acidic residues" evidence="1">
    <location>
        <begin position="252"/>
        <end position="265"/>
    </location>
</feature>
<evidence type="ECO:0000256" key="1">
    <source>
        <dbReference type="SAM" id="MobiDB-lite"/>
    </source>
</evidence>
<reference evidence="2 3" key="1">
    <citation type="submission" date="2019-10" db="EMBL/GenBank/DDBJ databases">
        <authorList>
            <person name="Palmer J.M."/>
        </authorList>
    </citation>
    <scope>NUCLEOTIDE SEQUENCE [LARGE SCALE GENOMIC DNA]</scope>
    <source>
        <strain evidence="2 3">TWF696</strain>
    </source>
</reference>
<feature type="compositionally biased region" description="Polar residues" evidence="1">
    <location>
        <begin position="274"/>
        <end position="285"/>
    </location>
</feature>
<feature type="compositionally biased region" description="Acidic residues" evidence="1">
    <location>
        <begin position="712"/>
        <end position="725"/>
    </location>
</feature>
<feature type="compositionally biased region" description="Polar residues" evidence="1">
    <location>
        <begin position="585"/>
        <end position="594"/>
    </location>
</feature>
<feature type="region of interest" description="Disordered" evidence="1">
    <location>
        <begin position="350"/>
        <end position="404"/>
    </location>
</feature>
<feature type="compositionally biased region" description="Basic residues" evidence="1">
    <location>
        <begin position="92"/>
        <end position="102"/>
    </location>
</feature>
<gene>
    <name evidence="2" type="ORF">TWF696_004006</name>
</gene>
<feature type="region of interest" description="Disordered" evidence="1">
    <location>
        <begin position="437"/>
        <end position="461"/>
    </location>
</feature>
<dbReference type="Proteomes" id="UP001375240">
    <property type="component" value="Unassembled WGS sequence"/>
</dbReference>
<feature type="compositionally biased region" description="Basic and acidic residues" evidence="1">
    <location>
        <begin position="478"/>
        <end position="491"/>
    </location>
</feature>
<feature type="compositionally biased region" description="Basic residues" evidence="1">
    <location>
        <begin position="56"/>
        <end position="72"/>
    </location>
</feature>
<feature type="compositionally biased region" description="Polar residues" evidence="1">
    <location>
        <begin position="646"/>
        <end position="672"/>
    </location>
</feature>
<feature type="compositionally biased region" description="Low complexity" evidence="1">
    <location>
        <begin position="626"/>
        <end position="637"/>
    </location>
</feature>
<feature type="compositionally biased region" description="Basic and acidic residues" evidence="1">
    <location>
        <begin position="535"/>
        <end position="550"/>
    </location>
</feature>
<feature type="compositionally biased region" description="Low complexity" evidence="1">
    <location>
        <begin position="437"/>
        <end position="455"/>
    </location>
</feature>
<accession>A0AAV9V7T0</accession>
<feature type="compositionally biased region" description="Acidic residues" evidence="1">
    <location>
        <begin position="183"/>
        <end position="205"/>
    </location>
</feature>
<evidence type="ECO:0000313" key="3">
    <source>
        <dbReference type="Proteomes" id="UP001375240"/>
    </source>
</evidence>
<keyword evidence="3" id="KW-1185">Reference proteome</keyword>